<comment type="caution">
    <text evidence="1">The sequence shown here is derived from an EMBL/GenBank/DDBJ whole genome shotgun (WGS) entry which is preliminary data.</text>
</comment>
<dbReference type="NCBIfam" id="NF038114">
    <property type="entry name" value="rightmost"/>
    <property type="match status" value="1"/>
</dbReference>
<protein>
    <submittedName>
        <fullName evidence="1">Hyalin</fullName>
    </submittedName>
</protein>
<proteinExistence type="predicted"/>
<evidence type="ECO:0000313" key="1">
    <source>
        <dbReference type="EMBL" id="GAE34445.1"/>
    </source>
</evidence>
<name>W4QQT3_HALA3</name>
<dbReference type="Gene3D" id="2.60.40.10">
    <property type="entry name" value="Immunoglobulins"/>
    <property type="match status" value="1"/>
</dbReference>
<sequence>MADPTTSHCTAPEITLTEARIFTLGEVVTWTASDRLSGLATEASGFIDTSKVGSHTITITARDIAGNETVETVNYQVVYDFGGILQPINQNGSSVFKAGSTVPVKFQLKDNNGAFITDAVAKIGHSKQSNNVWGNVEEAVSTSAATTGNLFRYDAKDNQYIFNLNTKGLSSGTYKLTISLNDGTTQEVVISLR</sequence>
<dbReference type="Proteomes" id="UP000018896">
    <property type="component" value="Unassembled WGS sequence"/>
</dbReference>
<gene>
    <name evidence="1" type="ORF">JCM9157_1501</name>
</gene>
<dbReference type="EMBL" id="BAUV01000008">
    <property type="protein sequence ID" value="GAE34445.1"/>
    <property type="molecule type" value="Genomic_DNA"/>
</dbReference>
<dbReference type="InterPro" id="IPR013783">
    <property type="entry name" value="Ig-like_fold"/>
</dbReference>
<accession>W4QQT3</accession>
<evidence type="ECO:0000313" key="2">
    <source>
        <dbReference type="Proteomes" id="UP000018896"/>
    </source>
</evidence>
<dbReference type="OrthoDB" id="9816589at2"/>
<dbReference type="AlphaFoldDB" id="W4QQT3"/>
<reference evidence="1 2" key="1">
    <citation type="journal article" date="2014" name="Genome Announc.">
        <title>Draft Genome Sequences of Three Alkaliphilic Bacillus Strains, Bacillus wakoensis JCM 9140T, Bacillus akibai JCM 9157T, and Bacillus hemicellulosilyticus JCM 9152T.</title>
        <authorList>
            <person name="Yuki M."/>
            <person name="Oshima K."/>
            <person name="Suda W."/>
            <person name="Oshida Y."/>
            <person name="Kitamura K."/>
            <person name="Iida T."/>
            <person name="Hattori M."/>
            <person name="Ohkuma M."/>
        </authorList>
    </citation>
    <scope>NUCLEOTIDE SEQUENCE [LARGE SCALE GENOMIC DNA]</scope>
    <source>
        <strain evidence="1 2">JCM 9157</strain>
    </source>
</reference>
<organism evidence="1 2">
    <name type="scientific">Halalkalibacter akibai (strain ATCC 43226 / DSM 21942 / CIP 109018 / JCM 9157 / 1139)</name>
    <name type="common">Bacillus akibai</name>
    <dbReference type="NCBI Taxonomy" id="1236973"/>
    <lineage>
        <taxon>Bacteria</taxon>
        <taxon>Bacillati</taxon>
        <taxon>Bacillota</taxon>
        <taxon>Bacilli</taxon>
        <taxon>Bacillales</taxon>
        <taxon>Bacillaceae</taxon>
        <taxon>Halalkalibacter</taxon>
    </lineage>
</organism>
<keyword evidence="2" id="KW-1185">Reference proteome</keyword>